<dbReference type="Proteomes" id="UP000814033">
    <property type="component" value="Unassembled WGS sequence"/>
</dbReference>
<evidence type="ECO:0000313" key="2">
    <source>
        <dbReference type="Proteomes" id="UP000814033"/>
    </source>
</evidence>
<keyword evidence="2" id="KW-1185">Reference proteome</keyword>
<comment type="caution">
    <text evidence="1">The sequence shown here is derived from an EMBL/GenBank/DDBJ whole genome shotgun (WGS) entry which is preliminary data.</text>
</comment>
<accession>A0ACB8R1Z3</accession>
<sequence>MSKTMMMKWLTREAGDDLQGGREAEKEQDNCHYGLTIDVSWLMASVWELRYRTSPRPHRASPSRVPIARPQPLRQSTQVHLESSFMSLPNSGLPQVDVGASGLPRPKSESMAEESETQNLTRPRTDDGAKQVEERRTSDHYDLIFKRAAFPPLSKAKFTQPFEPPSVESFQYPQPHTAPILFVYYAEHFAYERDGKYYDWDNGAEVTLDEESVRVLHRACR</sequence>
<dbReference type="EMBL" id="MU276583">
    <property type="protein sequence ID" value="KAI0038139.1"/>
    <property type="molecule type" value="Genomic_DNA"/>
</dbReference>
<evidence type="ECO:0000313" key="1">
    <source>
        <dbReference type="EMBL" id="KAI0038139.1"/>
    </source>
</evidence>
<protein>
    <submittedName>
        <fullName evidence="1">Uncharacterized protein</fullName>
    </submittedName>
</protein>
<reference evidence="1" key="2">
    <citation type="journal article" date="2022" name="New Phytol.">
        <title>Evolutionary transition to the ectomycorrhizal habit in the genomes of a hyperdiverse lineage of mushroom-forming fungi.</title>
        <authorList>
            <person name="Looney B."/>
            <person name="Miyauchi S."/>
            <person name="Morin E."/>
            <person name="Drula E."/>
            <person name="Courty P.E."/>
            <person name="Kohler A."/>
            <person name="Kuo A."/>
            <person name="LaButti K."/>
            <person name="Pangilinan J."/>
            <person name="Lipzen A."/>
            <person name="Riley R."/>
            <person name="Andreopoulos W."/>
            <person name="He G."/>
            <person name="Johnson J."/>
            <person name="Nolan M."/>
            <person name="Tritt A."/>
            <person name="Barry K.W."/>
            <person name="Grigoriev I.V."/>
            <person name="Nagy L.G."/>
            <person name="Hibbett D."/>
            <person name="Henrissat B."/>
            <person name="Matheny P.B."/>
            <person name="Labbe J."/>
            <person name="Martin F.M."/>
        </authorList>
    </citation>
    <scope>NUCLEOTIDE SEQUENCE</scope>
    <source>
        <strain evidence="1">FP105234-sp</strain>
    </source>
</reference>
<gene>
    <name evidence="1" type="ORF">FA95DRAFT_1578381</name>
</gene>
<reference evidence="1" key="1">
    <citation type="submission" date="2021-02" db="EMBL/GenBank/DDBJ databases">
        <authorList>
            <consortium name="DOE Joint Genome Institute"/>
            <person name="Ahrendt S."/>
            <person name="Looney B.P."/>
            <person name="Miyauchi S."/>
            <person name="Morin E."/>
            <person name="Drula E."/>
            <person name="Courty P.E."/>
            <person name="Chicoki N."/>
            <person name="Fauchery L."/>
            <person name="Kohler A."/>
            <person name="Kuo A."/>
            <person name="Labutti K."/>
            <person name="Pangilinan J."/>
            <person name="Lipzen A."/>
            <person name="Riley R."/>
            <person name="Andreopoulos W."/>
            <person name="He G."/>
            <person name="Johnson J."/>
            <person name="Barry K.W."/>
            <person name="Grigoriev I.V."/>
            <person name="Nagy L."/>
            <person name="Hibbett D."/>
            <person name="Henrissat B."/>
            <person name="Matheny P.B."/>
            <person name="Labbe J."/>
            <person name="Martin F."/>
        </authorList>
    </citation>
    <scope>NUCLEOTIDE SEQUENCE</scope>
    <source>
        <strain evidence="1">FP105234-sp</strain>
    </source>
</reference>
<name>A0ACB8R1Z3_9AGAM</name>
<proteinExistence type="predicted"/>
<organism evidence="1 2">
    <name type="scientific">Auriscalpium vulgare</name>
    <dbReference type="NCBI Taxonomy" id="40419"/>
    <lineage>
        <taxon>Eukaryota</taxon>
        <taxon>Fungi</taxon>
        <taxon>Dikarya</taxon>
        <taxon>Basidiomycota</taxon>
        <taxon>Agaricomycotina</taxon>
        <taxon>Agaricomycetes</taxon>
        <taxon>Russulales</taxon>
        <taxon>Auriscalpiaceae</taxon>
        <taxon>Auriscalpium</taxon>
    </lineage>
</organism>